<evidence type="ECO:0000256" key="1">
    <source>
        <dbReference type="SAM" id="MobiDB-lite"/>
    </source>
</evidence>
<dbReference type="EMBL" id="QGKX02001521">
    <property type="protein sequence ID" value="KAF3513754.1"/>
    <property type="molecule type" value="Genomic_DNA"/>
</dbReference>
<sequence>MHGLMSYERFGRARSLRSDRAEWTLGRYDARSLRRSVATTLGRYDARSLRSDRARAKLGRYVTTERNGCSVELGRYVNVVDLGNDLGYIAACHCGAEYETEYSESIDTHTITSIDSNESLTTDERHSTSLDGKQPVDHSTLPDQYYPDFAFQQPNKNGRDDYSIGSWADSGFHESFTVETVILSSNEDPTEEYDEDYWKERAIEIAMQDERYSPIPSTTRLHHRSTTFIQHRSIPTLIQRNDLLHRSIPHPGPRWPCKSYGWKNSTSIQRGHSRYSLVGQWGQTTCLCSNAAFQTTIHLFQTNFQGPPQQELVHTNRADLLAKHRSTSYGARKFRREQKDEYGVYRDESGHARSVAGEMIPVTKDNIRKILESASLFGESHICLPEHATSFTPTRLAPEIYTNDEINEMVTGICGAQEKLGD</sequence>
<dbReference type="AlphaFoldDB" id="A0A8S9P844"/>
<protein>
    <submittedName>
        <fullName evidence="2">Uncharacterized protein</fullName>
    </submittedName>
</protein>
<evidence type="ECO:0000313" key="2">
    <source>
        <dbReference type="EMBL" id="KAF3513754.1"/>
    </source>
</evidence>
<organism evidence="2 3">
    <name type="scientific">Brassica cretica</name>
    <name type="common">Mustard</name>
    <dbReference type="NCBI Taxonomy" id="69181"/>
    <lineage>
        <taxon>Eukaryota</taxon>
        <taxon>Viridiplantae</taxon>
        <taxon>Streptophyta</taxon>
        <taxon>Embryophyta</taxon>
        <taxon>Tracheophyta</taxon>
        <taxon>Spermatophyta</taxon>
        <taxon>Magnoliopsida</taxon>
        <taxon>eudicotyledons</taxon>
        <taxon>Gunneridae</taxon>
        <taxon>Pentapetalae</taxon>
        <taxon>rosids</taxon>
        <taxon>malvids</taxon>
        <taxon>Brassicales</taxon>
        <taxon>Brassicaceae</taxon>
        <taxon>Brassiceae</taxon>
        <taxon>Brassica</taxon>
    </lineage>
</organism>
<accession>A0A8S9P844</accession>
<gene>
    <name evidence="2" type="ORF">F2Q69_00007149</name>
</gene>
<reference evidence="2" key="1">
    <citation type="submission" date="2019-12" db="EMBL/GenBank/DDBJ databases">
        <title>Genome sequencing and annotation of Brassica cretica.</title>
        <authorList>
            <person name="Studholme D.J."/>
            <person name="Sarris P."/>
        </authorList>
    </citation>
    <scope>NUCLEOTIDE SEQUENCE</scope>
    <source>
        <strain evidence="2">PFS-109/04</strain>
        <tissue evidence="2">Leaf</tissue>
    </source>
</reference>
<comment type="caution">
    <text evidence="2">The sequence shown here is derived from an EMBL/GenBank/DDBJ whole genome shotgun (WGS) entry which is preliminary data.</text>
</comment>
<feature type="region of interest" description="Disordered" evidence="1">
    <location>
        <begin position="113"/>
        <end position="143"/>
    </location>
</feature>
<name>A0A8S9P844_BRACR</name>
<proteinExistence type="predicted"/>
<evidence type="ECO:0000313" key="3">
    <source>
        <dbReference type="Proteomes" id="UP000712600"/>
    </source>
</evidence>
<dbReference type="Proteomes" id="UP000712600">
    <property type="component" value="Unassembled WGS sequence"/>
</dbReference>